<keyword evidence="4" id="KW-0808">Transferase</keyword>
<comment type="similarity">
    <text evidence="10">Belongs to the RING-type zinc finger family. ATL subfamily.</text>
</comment>
<dbReference type="SUPFAM" id="SSF57850">
    <property type="entry name" value="RING/U-box"/>
    <property type="match status" value="1"/>
</dbReference>
<reference evidence="14 15" key="1">
    <citation type="submission" date="2024-01" db="EMBL/GenBank/DDBJ databases">
        <title>The complete chloroplast genome sequence of Lithospermum erythrorhizon: insights into the phylogenetic relationship among Boraginaceae species and the maternal lineages of purple gromwells.</title>
        <authorList>
            <person name="Okada T."/>
            <person name="Watanabe K."/>
        </authorList>
    </citation>
    <scope>NUCLEOTIDE SEQUENCE [LARGE SCALE GENOMIC DNA]</scope>
</reference>
<evidence type="ECO:0000256" key="1">
    <source>
        <dbReference type="ARBA" id="ARBA00000900"/>
    </source>
</evidence>
<keyword evidence="5 12" id="KW-0812">Transmembrane</keyword>
<feature type="transmembrane region" description="Helical" evidence="12">
    <location>
        <begin position="61"/>
        <end position="81"/>
    </location>
</feature>
<dbReference type="EMBL" id="BAABME010002020">
    <property type="protein sequence ID" value="GAA0152641.1"/>
    <property type="molecule type" value="Genomic_DNA"/>
</dbReference>
<dbReference type="PANTHER" id="PTHR46905:SF1">
    <property type="entry name" value="RING-TYPE E3 UBIQUITIN TRANSFERASE"/>
    <property type="match status" value="1"/>
</dbReference>
<dbReference type="InterPro" id="IPR044602">
    <property type="entry name" value="ATL10/ATL72-79-like"/>
</dbReference>
<name>A0AAV3PN81_LITER</name>
<evidence type="ECO:0000256" key="11">
    <source>
        <dbReference type="PROSITE-ProRule" id="PRU00175"/>
    </source>
</evidence>
<keyword evidence="15" id="KW-1185">Reference proteome</keyword>
<keyword evidence="6" id="KW-0479">Metal-binding</keyword>
<keyword evidence="9 12" id="KW-0472">Membrane</keyword>
<evidence type="ECO:0000256" key="3">
    <source>
        <dbReference type="ARBA" id="ARBA00012483"/>
    </source>
</evidence>
<evidence type="ECO:0000256" key="4">
    <source>
        <dbReference type="ARBA" id="ARBA00022679"/>
    </source>
</evidence>
<comment type="catalytic activity">
    <reaction evidence="1">
        <text>S-ubiquitinyl-[E2 ubiquitin-conjugating enzyme]-L-cysteine + [acceptor protein]-L-lysine = [E2 ubiquitin-conjugating enzyme]-L-cysteine + N(6)-ubiquitinyl-[acceptor protein]-L-lysine.</text>
        <dbReference type="EC" id="2.3.2.27"/>
    </reaction>
</comment>
<evidence type="ECO:0000313" key="14">
    <source>
        <dbReference type="EMBL" id="GAA0152641.1"/>
    </source>
</evidence>
<evidence type="ECO:0000256" key="7">
    <source>
        <dbReference type="ARBA" id="ARBA00022833"/>
    </source>
</evidence>
<keyword evidence="7" id="KW-0862">Zinc</keyword>
<comment type="caution">
    <text evidence="14">The sequence shown here is derived from an EMBL/GenBank/DDBJ whole genome shotgun (WGS) entry which is preliminary data.</text>
</comment>
<dbReference type="EC" id="2.3.2.27" evidence="3"/>
<dbReference type="GO" id="GO:0016020">
    <property type="term" value="C:membrane"/>
    <property type="evidence" value="ECO:0007669"/>
    <property type="project" value="UniProtKB-SubCell"/>
</dbReference>
<dbReference type="GO" id="GO:0008270">
    <property type="term" value="F:zinc ion binding"/>
    <property type="evidence" value="ECO:0007669"/>
    <property type="project" value="UniProtKB-KW"/>
</dbReference>
<evidence type="ECO:0000256" key="2">
    <source>
        <dbReference type="ARBA" id="ARBA00004167"/>
    </source>
</evidence>
<feature type="domain" description="RING-type" evidence="13">
    <location>
        <begin position="137"/>
        <end position="179"/>
    </location>
</feature>
<accession>A0AAV3PN81</accession>
<dbReference type="GO" id="GO:0016567">
    <property type="term" value="P:protein ubiquitination"/>
    <property type="evidence" value="ECO:0007669"/>
    <property type="project" value="InterPro"/>
</dbReference>
<evidence type="ECO:0000256" key="10">
    <source>
        <dbReference type="ARBA" id="ARBA00024209"/>
    </source>
</evidence>
<evidence type="ECO:0000256" key="6">
    <source>
        <dbReference type="ARBA" id="ARBA00022723"/>
    </source>
</evidence>
<dbReference type="InterPro" id="IPR013083">
    <property type="entry name" value="Znf_RING/FYVE/PHD"/>
</dbReference>
<dbReference type="GO" id="GO:0061630">
    <property type="term" value="F:ubiquitin protein ligase activity"/>
    <property type="evidence" value="ECO:0007669"/>
    <property type="project" value="UniProtKB-EC"/>
</dbReference>
<sequence length="203" mass="22357">MLPASGSLISPELDFHLSPHQLTSSASIFSAPPPSQPEKCEARTCPWWPYSSSLNFKTNTALILTILFCILLTALALHAGIRYIIRQCRRSPEEDIEATGAEEQKQSSFGNLDKLELIPTMVFSPGMRLGGTEAVECTICLTEFVEGDVIRVMERCSHGFHVQCIQQWLFSHFNCPTCRASCFASSHLSSSSTNNNCQVPAEG</sequence>
<keyword evidence="11" id="KW-0863">Zinc-finger</keyword>
<dbReference type="AlphaFoldDB" id="A0AAV3PN81"/>
<dbReference type="SMART" id="SM00184">
    <property type="entry name" value="RING"/>
    <property type="match status" value="1"/>
</dbReference>
<dbReference type="InterPro" id="IPR001841">
    <property type="entry name" value="Znf_RING"/>
</dbReference>
<keyword evidence="8 12" id="KW-1133">Transmembrane helix</keyword>
<evidence type="ECO:0000256" key="12">
    <source>
        <dbReference type="SAM" id="Phobius"/>
    </source>
</evidence>
<dbReference type="Gene3D" id="3.30.40.10">
    <property type="entry name" value="Zinc/RING finger domain, C3HC4 (zinc finger)"/>
    <property type="match status" value="1"/>
</dbReference>
<evidence type="ECO:0000313" key="15">
    <source>
        <dbReference type="Proteomes" id="UP001454036"/>
    </source>
</evidence>
<dbReference type="Proteomes" id="UP001454036">
    <property type="component" value="Unassembled WGS sequence"/>
</dbReference>
<gene>
    <name evidence="14" type="ORF">LIER_11070</name>
</gene>
<evidence type="ECO:0000259" key="13">
    <source>
        <dbReference type="PROSITE" id="PS50089"/>
    </source>
</evidence>
<comment type="subcellular location">
    <subcellularLocation>
        <location evidence="2">Membrane</location>
        <topology evidence="2">Single-pass membrane protein</topology>
    </subcellularLocation>
</comment>
<dbReference type="PANTHER" id="PTHR46905">
    <property type="entry name" value="RING-H2 FINGER PROTEIN ATL78"/>
    <property type="match status" value="1"/>
</dbReference>
<dbReference type="PROSITE" id="PS50089">
    <property type="entry name" value="ZF_RING_2"/>
    <property type="match status" value="1"/>
</dbReference>
<evidence type="ECO:0000256" key="5">
    <source>
        <dbReference type="ARBA" id="ARBA00022692"/>
    </source>
</evidence>
<evidence type="ECO:0000256" key="9">
    <source>
        <dbReference type="ARBA" id="ARBA00023136"/>
    </source>
</evidence>
<proteinExistence type="inferred from homology"/>
<organism evidence="14 15">
    <name type="scientific">Lithospermum erythrorhizon</name>
    <name type="common">Purple gromwell</name>
    <name type="synonym">Lithospermum officinale var. erythrorhizon</name>
    <dbReference type="NCBI Taxonomy" id="34254"/>
    <lineage>
        <taxon>Eukaryota</taxon>
        <taxon>Viridiplantae</taxon>
        <taxon>Streptophyta</taxon>
        <taxon>Embryophyta</taxon>
        <taxon>Tracheophyta</taxon>
        <taxon>Spermatophyta</taxon>
        <taxon>Magnoliopsida</taxon>
        <taxon>eudicotyledons</taxon>
        <taxon>Gunneridae</taxon>
        <taxon>Pentapetalae</taxon>
        <taxon>asterids</taxon>
        <taxon>lamiids</taxon>
        <taxon>Boraginales</taxon>
        <taxon>Boraginaceae</taxon>
        <taxon>Boraginoideae</taxon>
        <taxon>Lithospermeae</taxon>
        <taxon>Lithospermum</taxon>
    </lineage>
</organism>
<evidence type="ECO:0000256" key="8">
    <source>
        <dbReference type="ARBA" id="ARBA00022989"/>
    </source>
</evidence>
<protein>
    <recommendedName>
        <fullName evidence="3">RING-type E3 ubiquitin transferase</fullName>
        <ecNumber evidence="3">2.3.2.27</ecNumber>
    </recommendedName>
</protein>
<dbReference type="Pfam" id="PF13639">
    <property type="entry name" value="zf-RING_2"/>
    <property type="match status" value="1"/>
</dbReference>